<dbReference type="GO" id="GO:0005634">
    <property type="term" value="C:nucleus"/>
    <property type="evidence" value="ECO:0007669"/>
    <property type="project" value="UniProtKB-SubCell"/>
</dbReference>
<evidence type="ECO:0000313" key="7">
    <source>
        <dbReference type="EMBL" id="KAG5846103.1"/>
    </source>
</evidence>
<organism evidence="7 8">
    <name type="scientific">Anguilla anguilla</name>
    <name type="common">European freshwater eel</name>
    <name type="synonym">Muraena anguilla</name>
    <dbReference type="NCBI Taxonomy" id="7936"/>
    <lineage>
        <taxon>Eukaryota</taxon>
        <taxon>Metazoa</taxon>
        <taxon>Chordata</taxon>
        <taxon>Craniata</taxon>
        <taxon>Vertebrata</taxon>
        <taxon>Euteleostomi</taxon>
        <taxon>Actinopterygii</taxon>
        <taxon>Neopterygii</taxon>
        <taxon>Teleostei</taxon>
        <taxon>Anguilliformes</taxon>
        <taxon>Anguillidae</taxon>
        <taxon>Anguilla</taxon>
    </lineage>
</organism>
<keyword evidence="8" id="KW-1185">Reference proteome</keyword>
<comment type="subcellular location">
    <subcellularLocation>
        <location evidence="1">Nucleus</location>
    </subcellularLocation>
</comment>
<dbReference type="Proteomes" id="UP001044222">
    <property type="component" value="Chromosome 7"/>
</dbReference>
<accession>A0A9D3RWT5</accession>
<evidence type="ECO:0000259" key="5">
    <source>
        <dbReference type="PROSITE" id="PS50918"/>
    </source>
</evidence>
<dbReference type="PROSITE" id="PS50918">
    <property type="entry name" value="WWE"/>
    <property type="match status" value="1"/>
</dbReference>
<protein>
    <recommendedName>
        <fullName evidence="4">Poly [ADP-ribose] polymerase</fullName>
        <shortName evidence="4">PARP</shortName>
        <ecNumber evidence="4">2.4.2.-</ecNumber>
    </recommendedName>
</protein>
<name>A0A9D3RWT5_ANGAN</name>
<gene>
    <name evidence="7" type="ORF">ANANG_G00146190</name>
</gene>
<keyword evidence="4" id="KW-0520">NAD</keyword>
<reference evidence="7" key="1">
    <citation type="submission" date="2021-01" db="EMBL/GenBank/DDBJ databases">
        <title>A chromosome-scale assembly of European eel, Anguilla anguilla.</title>
        <authorList>
            <person name="Henkel C."/>
            <person name="Jong-Raadsen S.A."/>
            <person name="Dufour S."/>
            <person name="Weltzien F.-A."/>
            <person name="Palstra A.P."/>
            <person name="Pelster B."/>
            <person name="Spaink H.P."/>
            <person name="Van Den Thillart G.E."/>
            <person name="Jansen H."/>
            <person name="Zahm M."/>
            <person name="Klopp C."/>
            <person name="Cedric C."/>
            <person name="Louis A."/>
            <person name="Berthelot C."/>
            <person name="Parey E."/>
            <person name="Roest Crollius H."/>
            <person name="Montfort J."/>
            <person name="Robinson-Rechavi M."/>
            <person name="Bucao C."/>
            <person name="Bouchez O."/>
            <person name="Gislard M."/>
            <person name="Lluch J."/>
            <person name="Milhes M."/>
            <person name="Lampietro C."/>
            <person name="Lopez Roques C."/>
            <person name="Donnadieu C."/>
            <person name="Braasch I."/>
            <person name="Desvignes T."/>
            <person name="Postlethwait J."/>
            <person name="Bobe J."/>
            <person name="Guiguen Y."/>
            <person name="Dirks R."/>
        </authorList>
    </citation>
    <scope>NUCLEOTIDE SEQUENCE</scope>
    <source>
        <strain evidence="7">Tag_6206</strain>
        <tissue evidence="7">Liver</tissue>
    </source>
</reference>
<evidence type="ECO:0000259" key="6">
    <source>
        <dbReference type="PROSITE" id="PS51059"/>
    </source>
</evidence>
<dbReference type="SUPFAM" id="SSF56399">
    <property type="entry name" value="ADP-ribosylation"/>
    <property type="match status" value="1"/>
</dbReference>
<keyword evidence="4" id="KW-0808">Transferase</keyword>
<dbReference type="EMBL" id="JAFIRN010000007">
    <property type="protein sequence ID" value="KAG5846103.1"/>
    <property type="molecule type" value="Genomic_DNA"/>
</dbReference>
<evidence type="ECO:0000313" key="8">
    <source>
        <dbReference type="Proteomes" id="UP001044222"/>
    </source>
</evidence>
<evidence type="ECO:0000256" key="3">
    <source>
        <dbReference type="ARBA" id="ARBA00024347"/>
    </source>
</evidence>
<proteinExistence type="inferred from homology"/>
<comment type="caution">
    <text evidence="7">The sequence shown here is derived from an EMBL/GenBank/DDBJ whole genome shotgun (WGS) entry which is preliminary data.</text>
</comment>
<dbReference type="InterPro" id="IPR051712">
    <property type="entry name" value="ARTD-AVP"/>
</dbReference>
<keyword evidence="2" id="KW-0539">Nucleus</keyword>
<dbReference type="InterPro" id="IPR037197">
    <property type="entry name" value="WWE_dom_sf"/>
</dbReference>
<evidence type="ECO:0000256" key="2">
    <source>
        <dbReference type="ARBA" id="ARBA00023242"/>
    </source>
</evidence>
<dbReference type="SUPFAM" id="SSF117839">
    <property type="entry name" value="WWE domain"/>
    <property type="match status" value="1"/>
</dbReference>
<dbReference type="AlphaFoldDB" id="A0A9D3RWT5"/>
<dbReference type="Gene3D" id="3.30.720.50">
    <property type="match status" value="1"/>
</dbReference>
<dbReference type="GO" id="GO:0003950">
    <property type="term" value="F:NAD+ poly-ADP-ribosyltransferase activity"/>
    <property type="evidence" value="ECO:0007669"/>
    <property type="project" value="UniProtKB-UniRule"/>
</dbReference>
<dbReference type="CDD" id="cd01439">
    <property type="entry name" value="TCCD_inducible_PARP_like"/>
    <property type="match status" value="1"/>
</dbReference>
<dbReference type="PROSITE" id="PS51059">
    <property type="entry name" value="PARP_CATALYTIC"/>
    <property type="match status" value="1"/>
</dbReference>
<dbReference type="InterPro" id="IPR004170">
    <property type="entry name" value="WWE_dom"/>
</dbReference>
<evidence type="ECO:0000256" key="4">
    <source>
        <dbReference type="RuleBase" id="RU362114"/>
    </source>
</evidence>
<dbReference type="InterPro" id="IPR012317">
    <property type="entry name" value="Poly(ADP-ribose)pol_cat_dom"/>
</dbReference>
<dbReference type="Pfam" id="PF00644">
    <property type="entry name" value="PARP"/>
    <property type="match status" value="1"/>
</dbReference>
<comment type="similarity">
    <text evidence="3">Belongs to the ARTD/PARP family.</text>
</comment>
<feature type="domain" description="PARP catalytic" evidence="6">
    <location>
        <begin position="106"/>
        <end position="301"/>
    </location>
</feature>
<dbReference type="Pfam" id="PF02825">
    <property type="entry name" value="WWE"/>
    <property type="match status" value="1"/>
</dbReference>
<sequence>MAGTWLAARAFEDEECMDIFEEDMRWLYLAESGEWHMFDENPSEKCTVTNREIERNYCRNWDGFMEYSMDNCIYILDFSEMKLTNLDTGKEQPVKRQSTPGHRSPYPVPSHWEKDFPFQLIPLDSSTEECKEVVKRFAETVSDTIRSIKRIQNLKLWESFCRKKAQLTLIKQMPIDERRLFHGTAHTNIWSICAANFDLKFVGRHGSVSGKGIYFAKYASLSRAYCHVPVNSDGILPSRTMILARVLVGEYTYGHSGMHQAPPKDTTMTSFYDSCVDNVSDPNVFVVFDSNQVYPEYLIEF</sequence>
<keyword evidence="4" id="KW-0328">Glycosyltransferase</keyword>
<feature type="domain" description="WWE" evidence="5">
    <location>
        <begin position="12"/>
        <end position="96"/>
    </location>
</feature>
<dbReference type="PANTHER" id="PTHR45740:SF4">
    <property type="entry name" value="PROTEIN MONO-ADP-RIBOSYLTRANSFERASE PARP11"/>
    <property type="match status" value="1"/>
</dbReference>
<dbReference type="PANTHER" id="PTHR45740">
    <property type="entry name" value="POLY [ADP-RIBOSE] POLYMERASE"/>
    <property type="match status" value="1"/>
</dbReference>
<evidence type="ECO:0000256" key="1">
    <source>
        <dbReference type="ARBA" id="ARBA00004123"/>
    </source>
</evidence>
<dbReference type="GO" id="GO:1990404">
    <property type="term" value="F:NAD+-protein mono-ADP-ribosyltransferase activity"/>
    <property type="evidence" value="ECO:0007669"/>
    <property type="project" value="TreeGrafter"/>
</dbReference>
<dbReference type="Gene3D" id="3.90.228.10">
    <property type="match status" value="1"/>
</dbReference>
<dbReference type="EC" id="2.4.2.-" evidence="4"/>